<name>S4NV81_9NEOP</name>
<protein>
    <submittedName>
        <fullName evidence="1">Uncharacterized protein</fullName>
    </submittedName>
</protein>
<evidence type="ECO:0000313" key="1">
    <source>
        <dbReference type="EMBL" id="JAA79508.1"/>
    </source>
</evidence>
<proteinExistence type="predicted"/>
<accession>S4NV81</accession>
<feature type="non-terminal residue" evidence="1">
    <location>
        <position position="67"/>
    </location>
</feature>
<reference evidence="1" key="1">
    <citation type="journal article" date="2013" name="BMC Genomics">
        <title>Unscrambling butterfly oogenesis.</title>
        <authorList>
            <person name="Carter J.M."/>
            <person name="Baker S.C."/>
            <person name="Pink R."/>
            <person name="Carter D.R."/>
            <person name="Collins A."/>
            <person name="Tomlin J."/>
            <person name="Gibbs M."/>
            <person name="Breuker C.J."/>
        </authorList>
    </citation>
    <scope>NUCLEOTIDE SEQUENCE</scope>
    <source>
        <tissue evidence="1">Ovary</tissue>
    </source>
</reference>
<dbReference type="EMBL" id="GAIX01013052">
    <property type="protein sequence ID" value="JAA79508.1"/>
    <property type="molecule type" value="Transcribed_RNA"/>
</dbReference>
<reference evidence="1" key="2">
    <citation type="submission" date="2013-05" db="EMBL/GenBank/DDBJ databases">
        <authorList>
            <person name="Carter J.-M."/>
            <person name="Baker S.C."/>
            <person name="Pink R."/>
            <person name="Carter D.R.F."/>
            <person name="Collins A."/>
            <person name="Tomlin J."/>
            <person name="Gibbs M."/>
            <person name="Breuker C.J."/>
        </authorList>
    </citation>
    <scope>NUCLEOTIDE SEQUENCE</scope>
    <source>
        <tissue evidence="1">Ovary</tissue>
    </source>
</reference>
<dbReference type="AlphaFoldDB" id="S4NV81"/>
<organism evidence="1">
    <name type="scientific">Pararge aegeria</name>
    <name type="common">speckled wood butterfly</name>
    <dbReference type="NCBI Taxonomy" id="116150"/>
    <lineage>
        <taxon>Eukaryota</taxon>
        <taxon>Metazoa</taxon>
        <taxon>Ecdysozoa</taxon>
        <taxon>Arthropoda</taxon>
        <taxon>Hexapoda</taxon>
        <taxon>Insecta</taxon>
        <taxon>Pterygota</taxon>
        <taxon>Neoptera</taxon>
        <taxon>Endopterygota</taxon>
        <taxon>Lepidoptera</taxon>
        <taxon>Glossata</taxon>
        <taxon>Ditrysia</taxon>
        <taxon>Papilionoidea</taxon>
        <taxon>Nymphalidae</taxon>
        <taxon>Satyrinae</taxon>
        <taxon>Satyrini</taxon>
        <taxon>Parargina</taxon>
        <taxon>Pararge</taxon>
    </lineage>
</organism>
<sequence>MLTRKADRQTQSSGFKYAKGRLAQWAMFFSDCVFICILKVFKYIIHKNIHQSPQFTTQATLTLGLDG</sequence>